<protein>
    <submittedName>
        <fullName evidence="2">MarR family transcriptional regulator</fullName>
    </submittedName>
</protein>
<dbReference type="Pfam" id="PF01047">
    <property type="entry name" value="MarR"/>
    <property type="match status" value="1"/>
</dbReference>
<dbReference type="PANTHER" id="PTHR33164">
    <property type="entry name" value="TRANSCRIPTIONAL REGULATOR, MARR FAMILY"/>
    <property type="match status" value="1"/>
</dbReference>
<evidence type="ECO:0000259" key="1">
    <source>
        <dbReference type="PROSITE" id="PS50995"/>
    </source>
</evidence>
<evidence type="ECO:0000313" key="3">
    <source>
        <dbReference type="Proteomes" id="UP000429644"/>
    </source>
</evidence>
<dbReference type="GO" id="GO:0003700">
    <property type="term" value="F:DNA-binding transcription factor activity"/>
    <property type="evidence" value="ECO:0007669"/>
    <property type="project" value="InterPro"/>
</dbReference>
<dbReference type="InterPro" id="IPR000835">
    <property type="entry name" value="HTH_MarR-typ"/>
</dbReference>
<dbReference type="Proteomes" id="UP000429644">
    <property type="component" value="Unassembled WGS sequence"/>
</dbReference>
<dbReference type="Gene3D" id="1.10.10.10">
    <property type="entry name" value="Winged helix-like DNA-binding domain superfamily/Winged helix DNA-binding domain"/>
    <property type="match status" value="1"/>
</dbReference>
<dbReference type="PROSITE" id="PS50995">
    <property type="entry name" value="HTH_MARR_2"/>
    <property type="match status" value="1"/>
</dbReference>
<dbReference type="AlphaFoldDB" id="A0A7J9UXQ1"/>
<dbReference type="GO" id="GO:0006950">
    <property type="term" value="P:response to stress"/>
    <property type="evidence" value="ECO:0007669"/>
    <property type="project" value="TreeGrafter"/>
</dbReference>
<keyword evidence="3" id="KW-1185">Reference proteome</keyword>
<feature type="domain" description="HTH marR-type" evidence="1">
    <location>
        <begin position="12"/>
        <end position="148"/>
    </location>
</feature>
<dbReference type="PANTHER" id="PTHR33164:SF99">
    <property type="entry name" value="MARR FAMILY REGULATORY PROTEIN"/>
    <property type="match status" value="1"/>
</dbReference>
<dbReference type="PRINTS" id="PR00598">
    <property type="entry name" value="HTHMARR"/>
</dbReference>
<dbReference type="SMART" id="SM00347">
    <property type="entry name" value="HTH_MARR"/>
    <property type="match status" value="1"/>
</dbReference>
<dbReference type="InterPro" id="IPR039422">
    <property type="entry name" value="MarR/SlyA-like"/>
</dbReference>
<dbReference type="RefSeq" id="WP_152232125.1">
    <property type="nucleotide sequence ID" value="NZ_BAAAOT010000020.1"/>
</dbReference>
<reference evidence="2 3" key="1">
    <citation type="submission" date="2019-10" db="EMBL/GenBank/DDBJ databases">
        <title>Georgenia wutianyii sp. nov. and Georgenia yuyongxinii sp. nov. isolated from plateau pika (Ochotona curzoniae) in the Qinghai-Tibet plateau of China.</title>
        <authorList>
            <person name="Tian Z."/>
        </authorList>
    </citation>
    <scope>NUCLEOTIDE SEQUENCE [LARGE SCALE GENOMIC DNA]</scope>
    <source>
        <strain evidence="2 3">JCM 15130</strain>
    </source>
</reference>
<gene>
    <name evidence="2" type="ORF">GB882_12050</name>
</gene>
<dbReference type="OrthoDB" id="8635520at2"/>
<accession>A0A7J9UXQ1</accession>
<dbReference type="EMBL" id="WHPD01002598">
    <property type="protein sequence ID" value="MPV89401.1"/>
    <property type="molecule type" value="Genomic_DNA"/>
</dbReference>
<sequence length="173" mass="18949">MDETTQWLTAEQESAWRSLMAAILLLPGALDAQLQRDAELTHAGYVAMSALSEAPGHAIRMSELAHMASLSMSRLSHLVDRLEQRGWVERQPVPGDRRSTMAVLTEEGWQKVVATAPGHVDTVRSLIFDDLTPAQTRQLKAIFDKIVPKLDPENRLRSCGAARAGKEAAPAQG</sequence>
<proteinExistence type="predicted"/>
<dbReference type="InterPro" id="IPR036388">
    <property type="entry name" value="WH-like_DNA-bd_sf"/>
</dbReference>
<dbReference type="InterPro" id="IPR036390">
    <property type="entry name" value="WH_DNA-bd_sf"/>
</dbReference>
<dbReference type="SUPFAM" id="SSF46785">
    <property type="entry name" value="Winged helix' DNA-binding domain"/>
    <property type="match status" value="1"/>
</dbReference>
<comment type="caution">
    <text evidence="2">The sequence shown here is derived from an EMBL/GenBank/DDBJ whole genome shotgun (WGS) entry which is preliminary data.</text>
</comment>
<evidence type="ECO:0000313" key="2">
    <source>
        <dbReference type="EMBL" id="MPV89401.1"/>
    </source>
</evidence>
<organism evidence="2 3">
    <name type="scientific">Georgenia ruanii</name>
    <dbReference type="NCBI Taxonomy" id="348442"/>
    <lineage>
        <taxon>Bacteria</taxon>
        <taxon>Bacillati</taxon>
        <taxon>Actinomycetota</taxon>
        <taxon>Actinomycetes</taxon>
        <taxon>Micrococcales</taxon>
        <taxon>Bogoriellaceae</taxon>
        <taxon>Georgenia</taxon>
    </lineage>
</organism>
<name>A0A7J9UXQ1_9MICO</name>